<evidence type="ECO:0000256" key="2">
    <source>
        <dbReference type="ARBA" id="ARBA00022801"/>
    </source>
</evidence>
<dbReference type="InterPro" id="IPR000073">
    <property type="entry name" value="AB_hydrolase_1"/>
</dbReference>
<evidence type="ECO:0000259" key="3">
    <source>
        <dbReference type="Pfam" id="PF00561"/>
    </source>
</evidence>
<evidence type="ECO:0000313" key="6">
    <source>
        <dbReference type="Proteomes" id="UP000660729"/>
    </source>
</evidence>
<protein>
    <submittedName>
        <fullName evidence="5">Putative hydrolase</fullName>
    </submittedName>
</protein>
<gene>
    <name evidence="5" type="ORF">HII31_10409</name>
</gene>
<evidence type="ECO:0000313" key="5">
    <source>
        <dbReference type="EMBL" id="KAF7188345.1"/>
    </source>
</evidence>
<evidence type="ECO:0000256" key="1">
    <source>
        <dbReference type="ARBA" id="ARBA00010088"/>
    </source>
</evidence>
<dbReference type="SUPFAM" id="SSF53474">
    <property type="entry name" value="alpha/beta-Hydrolases"/>
    <property type="match status" value="1"/>
</dbReference>
<reference evidence="5" key="1">
    <citation type="submission" date="2020-04" db="EMBL/GenBank/DDBJ databases">
        <title>Draft genome resource of the tomato pathogen Pseudocercospora fuligena.</title>
        <authorList>
            <person name="Zaccaron A."/>
        </authorList>
    </citation>
    <scope>NUCLEOTIDE SEQUENCE</scope>
    <source>
        <strain evidence="5">PF001</strain>
    </source>
</reference>
<accession>A0A8H6VIS7</accession>
<sequence length="504" mass="55638">MVYPPSLIWQPCNTTYNITDPAYDLLDNTDCARLSVPLDWSDVHNKERVTLVLNRFPSNGTAEEKIGSLIINPGGPGSRGTFLVGRYANQTFNLSKSIHEKFDVIGLDPRGVGLSSPLKCNISLFEERVDLFPKTQAELDHLAAFHKRIGDSCREQGGHLVDFMDTGSIVEDLEAYRRALGGEKLNFLGVSYGTVIGVQYAEKYPKNIRAMVLDSVVDNSLSPALKVMTSAVAFDRVLDRFFDWCRYSSNCTWHAKDAPRLFDEVIHKAVEKPLPAPDCQKQGAACVTSDCKESEGSCYTEVTISELLEAIGGNIERRDTMNSSWQLLSESLELARTGNATAFSGASLDPNTPLVQAASIWASLATVCQDQERIPTDINEVLQLQRMASTLAPHTLGWGVNFHESGILSCVGWPTKVSNRSKEPFEITEAPPVLLINSYWDMATTYPEAVNVQRRLKGSVLLSVTREGHTWYYNGGPEAAAVADEYFVHLKLPAADTEIYPSGF</sequence>
<comment type="caution">
    <text evidence="5">The sequence shown here is derived from an EMBL/GenBank/DDBJ whole genome shotgun (WGS) entry which is preliminary data.</text>
</comment>
<dbReference type="AlphaFoldDB" id="A0A8H6VIS7"/>
<dbReference type="PANTHER" id="PTHR43248:SF25">
    <property type="entry name" value="AB HYDROLASE-1 DOMAIN-CONTAINING PROTEIN-RELATED"/>
    <property type="match status" value="1"/>
</dbReference>
<dbReference type="OrthoDB" id="425534at2759"/>
<name>A0A8H6VIS7_9PEZI</name>
<dbReference type="GO" id="GO:0016787">
    <property type="term" value="F:hydrolase activity"/>
    <property type="evidence" value="ECO:0007669"/>
    <property type="project" value="UniProtKB-KW"/>
</dbReference>
<dbReference type="Pfam" id="PF08386">
    <property type="entry name" value="Abhydrolase_4"/>
    <property type="match status" value="1"/>
</dbReference>
<dbReference type="InterPro" id="IPR029058">
    <property type="entry name" value="AB_hydrolase_fold"/>
</dbReference>
<dbReference type="Gene3D" id="3.40.50.1820">
    <property type="entry name" value="alpha/beta hydrolase"/>
    <property type="match status" value="1"/>
</dbReference>
<feature type="domain" description="Peptidase S33 tripeptidyl aminopeptidase-like C-terminal" evidence="4">
    <location>
        <begin position="405"/>
        <end position="497"/>
    </location>
</feature>
<dbReference type="InterPro" id="IPR051601">
    <property type="entry name" value="Serine_prot/Carboxylest_S33"/>
</dbReference>
<dbReference type="InterPro" id="IPR013595">
    <property type="entry name" value="Pept_S33_TAP-like_C"/>
</dbReference>
<comment type="similarity">
    <text evidence="1">Belongs to the peptidase S33 family.</text>
</comment>
<keyword evidence="6" id="KW-1185">Reference proteome</keyword>
<feature type="domain" description="AB hydrolase-1" evidence="3">
    <location>
        <begin position="69"/>
        <end position="250"/>
    </location>
</feature>
<dbReference type="Pfam" id="PF00561">
    <property type="entry name" value="Abhydrolase_1"/>
    <property type="match status" value="1"/>
</dbReference>
<dbReference type="Proteomes" id="UP000660729">
    <property type="component" value="Unassembled WGS sequence"/>
</dbReference>
<dbReference type="PANTHER" id="PTHR43248">
    <property type="entry name" value="2-SUCCINYL-6-HYDROXY-2,4-CYCLOHEXADIENE-1-CARBOXYLATE SYNTHASE"/>
    <property type="match status" value="1"/>
</dbReference>
<organism evidence="5 6">
    <name type="scientific">Pseudocercospora fuligena</name>
    <dbReference type="NCBI Taxonomy" id="685502"/>
    <lineage>
        <taxon>Eukaryota</taxon>
        <taxon>Fungi</taxon>
        <taxon>Dikarya</taxon>
        <taxon>Ascomycota</taxon>
        <taxon>Pezizomycotina</taxon>
        <taxon>Dothideomycetes</taxon>
        <taxon>Dothideomycetidae</taxon>
        <taxon>Mycosphaerellales</taxon>
        <taxon>Mycosphaerellaceae</taxon>
        <taxon>Pseudocercospora</taxon>
    </lineage>
</organism>
<proteinExistence type="inferred from homology"/>
<keyword evidence="2 5" id="KW-0378">Hydrolase</keyword>
<dbReference type="EMBL" id="JABCIY010000211">
    <property type="protein sequence ID" value="KAF7188345.1"/>
    <property type="molecule type" value="Genomic_DNA"/>
</dbReference>
<evidence type="ECO:0000259" key="4">
    <source>
        <dbReference type="Pfam" id="PF08386"/>
    </source>
</evidence>